<keyword evidence="1" id="KW-0378">Hydrolase</keyword>
<dbReference type="PANTHER" id="PTHR47406">
    <property type="entry name" value="COAGULATION FACTOR 5/8 TYPE, C-TERMINAL"/>
    <property type="match status" value="1"/>
</dbReference>
<dbReference type="PANTHER" id="PTHR47406:SF2">
    <property type="entry name" value="ALPHA GLUCURONIDASE N-TERMINAL DOMAIN-CONTAINING PROTEIN"/>
    <property type="match status" value="1"/>
</dbReference>
<dbReference type="Pfam" id="PF16126">
    <property type="entry name" value="DUF4838"/>
    <property type="match status" value="1"/>
</dbReference>
<dbReference type="GO" id="GO:0005975">
    <property type="term" value="P:carbohydrate metabolic process"/>
    <property type="evidence" value="ECO:0007669"/>
    <property type="project" value="UniProtKB-ARBA"/>
</dbReference>
<protein>
    <submittedName>
        <fullName evidence="2">Melibiase</fullName>
    </submittedName>
</protein>
<dbReference type="InterPro" id="IPR029018">
    <property type="entry name" value="Hex-like_dom2"/>
</dbReference>
<gene>
    <name evidence="2" type="ORF">SAMN05421847_2320</name>
</gene>
<sequence>MKVLNFLLLVILPALYSSQNKLFTINNYAQIALPENPSAQEVFAAQLIQKDVQKFYHKDLKIFHKNNPVSNSICVGNFSKDLDIITDNVNIEFKNSNVYIFGKENRDLLYSTYTFLEKFLGIYQFTPTYKTLVSQKTKKTNYHYSPPFIYRRDFSYESNFSKEFNSVLREDSDFPADSVFGKPYNIVGFVHTFANILPASKYFKSHPDWFLNTDQIKKLKPDFTDQEVQINFTSEAAFAEVIKNLSEIIENNPAEKVFSVSMNDGGEFYECKDCRINSENKSTQLLRFVNKVAKEIAKKYPNVFIETLFYADAIDLPSIKPERNVILRLALINNEIGHTLQNPMNAKKLDLINSWASFTKNLFYWDYALNSYVSGFLLPQPGFRRLGSDLQYFKKIGLKGYFVQSYLGNNELAYFGEMKSWVLSRLIWDPSQNEDRLIQFYFKNNYGAAGENMYQIYNAVEDASEKYPLETYHENYNFIDEVLIEKCKNLFSDSYKKVAGDLVLTKKIDRQKLFFDFAELYLFKQLNLQKRFAGKTSNDVQSFSSQRNTFLADLQKIDLKPETVAKVSKIVSDLVVPDFANEAIKSGSKSIIIQENEFQLYPDKSIAGIEEDNGKNVAYLNGNNLLWGIIVYFKNYVSVLKDEKWEINAKIRLKIKVKKENILLNVGVYNFETGTNKLVKRVPIEKFVNNEYQFLTLPAMKLSEKDELWFYVDGNCNCIDQLLVDYIELKPKNK</sequence>
<dbReference type="InterPro" id="IPR032287">
    <property type="entry name" value="DUF4838"/>
</dbReference>
<organism evidence="2 3">
    <name type="scientific">Halpernia humi</name>
    <dbReference type="NCBI Taxonomy" id="493375"/>
    <lineage>
        <taxon>Bacteria</taxon>
        <taxon>Pseudomonadati</taxon>
        <taxon>Bacteroidota</taxon>
        <taxon>Flavobacteriia</taxon>
        <taxon>Flavobacteriales</taxon>
        <taxon>Weeksellaceae</taxon>
        <taxon>Chryseobacterium group</taxon>
        <taxon>Halpernia</taxon>
    </lineage>
</organism>
<dbReference type="Gene3D" id="3.20.20.70">
    <property type="entry name" value="Aldolase class I"/>
    <property type="match status" value="1"/>
</dbReference>
<dbReference type="GO" id="GO:0016787">
    <property type="term" value="F:hydrolase activity"/>
    <property type="evidence" value="ECO:0007669"/>
    <property type="project" value="UniProtKB-KW"/>
</dbReference>
<dbReference type="InterPro" id="IPR013785">
    <property type="entry name" value="Aldolase_TIM"/>
</dbReference>
<evidence type="ECO:0000313" key="2">
    <source>
        <dbReference type="EMBL" id="SEG42598.1"/>
    </source>
</evidence>
<dbReference type="AlphaFoldDB" id="A0A1H6A1K3"/>
<accession>A0A1H6A1K3</accession>
<dbReference type="RefSeq" id="WP_103914182.1">
    <property type="nucleotide sequence ID" value="NZ_FNUS01000005.1"/>
</dbReference>
<proteinExistence type="predicted"/>
<reference evidence="3" key="1">
    <citation type="submission" date="2016-10" db="EMBL/GenBank/DDBJ databases">
        <authorList>
            <person name="Varghese N."/>
            <person name="Submissions S."/>
        </authorList>
    </citation>
    <scope>NUCLEOTIDE SEQUENCE [LARGE SCALE GENOMIC DNA]</scope>
    <source>
        <strain evidence="3">DSM 21580</strain>
    </source>
</reference>
<name>A0A1H6A1K3_9FLAO</name>
<evidence type="ECO:0000313" key="3">
    <source>
        <dbReference type="Proteomes" id="UP000236738"/>
    </source>
</evidence>
<evidence type="ECO:0000256" key="1">
    <source>
        <dbReference type="ARBA" id="ARBA00022801"/>
    </source>
</evidence>
<dbReference type="Proteomes" id="UP000236738">
    <property type="component" value="Unassembled WGS sequence"/>
</dbReference>
<dbReference type="SUPFAM" id="SSF55545">
    <property type="entry name" value="beta-N-acetylhexosaminidase-like domain"/>
    <property type="match status" value="1"/>
</dbReference>
<dbReference type="EMBL" id="FNUS01000005">
    <property type="protein sequence ID" value="SEG42598.1"/>
    <property type="molecule type" value="Genomic_DNA"/>
</dbReference>
<dbReference type="OrthoDB" id="1099022at2"/>
<keyword evidence="3" id="KW-1185">Reference proteome</keyword>